<dbReference type="EMBL" id="VYQE01000003">
    <property type="protein sequence ID" value="KAA9008097.1"/>
    <property type="molecule type" value="Genomic_DNA"/>
</dbReference>
<gene>
    <name evidence="1" type="ORF">F3S47_11360</name>
</gene>
<evidence type="ECO:0000313" key="2">
    <source>
        <dbReference type="Proteomes" id="UP000326554"/>
    </source>
</evidence>
<proteinExistence type="predicted"/>
<sequence>MVEIVEPRSKYTETSFESFSVRAKAFGAKAAGLMYIPEPWRPNFIVLPAELHEMWRQDGRIDSGAVGAVLSWLETNLIDQYIVRSSGRFETIEDRGKYRSETIPRRGDGEALVAAVKEIFESTRRIDPSEVMALIVQEYVTPSKKGHFSNERRVSPTRNQWMYEVEQPFAPAAGTNCKVAPMPDPAEAFRVKGSPHQTFRSIGRWCVETFEPRCHIEWAQSDDRLWLLQLDLEWPQLDKGDDPTSELTVDEQSLPDPASASMLIPYKIGAPTRWKKLKNLSEFDFESRELAPTIFQLHSETVEKASLDDSVRMKLVEEIGLVTGGRAVVRTEDQSSNASPFNQPRTDTVAPACSVQWVFETYAKLIAGGSSKKDLVFLIHAFIPSKASA</sequence>
<name>A0A5J5GIZ8_9RHOB</name>
<dbReference type="Proteomes" id="UP000326554">
    <property type="component" value="Unassembled WGS sequence"/>
</dbReference>
<evidence type="ECO:0000313" key="1">
    <source>
        <dbReference type="EMBL" id="KAA9008097.1"/>
    </source>
</evidence>
<dbReference type="SUPFAM" id="SSF56059">
    <property type="entry name" value="Glutathione synthetase ATP-binding domain-like"/>
    <property type="match status" value="1"/>
</dbReference>
<reference evidence="1 2" key="1">
    <citation type="submission" date="2019-09" db="EMBL/GenBank/DDBJ databases">
        <authorList>
            <person name="Park J.-S."/>
            <person name="Choi H.-J."/>
        </authorList>
    </citation>
    <scope>NUCLEOTIDE SEQUENCE [LARGE SCALE GENOMIC DNA]</scope>
    <source>
        <strain evidence="1 2">176SS1-4</strain>
    </source>
</reference>
<accession>A0A5J5GIZ8</accession>
<keyword evidence="2" id="KW-1185">Reference proteome</keyword>
<comment type="caution">
    <text evidence="1">The sequence shown here is derived from an EMBL/GenBank/DDBJ whole genome shotgun (WGS) entry which is preliminary data.</text>
</comment>
<organism evidence="1 2">
    <name type="scientific">Histidinibacterium aquaticum</name>
    <dbReference type="NCBI Taxonomy" id="2613962"/>
    <lineage>
        <taxon>Bacteria</taxon>
        <taxon>Pseudomonadati</taxon>
        <taxon>Pseudomonadota</taxon>
        <taxon>Alphaproteobacteria</taxon>
        <taxon>Rhodobacterales</taxon>
        <taxon>Paracoccaceae</taxon>
        <taxon>Histidinibacterium</taxon>
    </lineage>
</organism>
<dbReference type="AlphaFoldDB" id="A0A5J5GIZ8"/>
<protein>
    <submittedName>
        <fullName evidence="1">Uncharacterized protein</fullName>
    </submittedName>
</protein>
<dbReference type="RefSeq" id="WP_150445381.1">
    <property type="nucleotide sequence ID" value="NZ_VYQE01000003.1"/>
</dbReference>